<dbReference type="PANTHER" id="PTHR43712:SF2">
    <property type="entry name" value="O-METHYLTRANSFERASE CICE"/>
    <property type="match status" value="1"/>
</dbReference>
<dbReference type="Pfam" id="PF08100">
    <property type="entry name" value="Dimerisation"/>
    <property type="match status" value="1"/>
</dbReference>
<evidence type="ECO:0000259" key="5">
    <source>
        <dbReference type="Pfam" id="PF00891"/>
    </source>
</evidence>
<feature type="domain" description="O-methyltransferase C-terminal" evidence="5">
    <location>
        <begin position="100"/>
        <end position="306"/>
    </location>
</feature>
<dbReference type="SUPFAM" id="SSF53335">
    <property type="entry name" value="S-adenosyl-L-methionine-dependent methyltransferases"/>
    <property type="match status" value="1"/>
</dbReference>
<dbReference type="InterPro" id="IPR036390">
    <property type="entry name" value="WH_DNA-bd_sf"/>
</dbReference>
<dbReference type="GO" id="GO:0046983">
    <property type="term" value="F:protein dimerization activity"/>
    <property type="evidence" value="ECO:0007669"/>
    <property type="project" value="InterPro"/>
</dbReference>
<dbReference type="Gene3D" id="3.40.50.150">
    <property type="entry name" value="Vaccinia Virus protein VP39"/>
    <property type="match status" value="1"/>
</dbReference>
<gene>
    <name evidence="7" type="ORF">FRZ44_41360</name>
</gene>
<dbReference type="Proteomes" id="UP000326202">
    <property type="component" value="Chromosome"/>
</dbReference>
<evidence type="ECO:0000259" key="6">
    <source>
        <dbReference type="Pfam" id="PF08100"/>
    </source>
</evidence>
<name>A0A5J6MQC7_9PROT</name>
<keyword evidence="2 7" id="KW-0808">Transferase</keyword>
<dbReference type="InterPro" id="IPR001077">
    <property type="entry name" value="COMT_C"/>
</dbReference>
<dbReference type="InterPro" id="IPR036388">
    <property type="entry name" value="WH-like_DNA-bd_sf"/>
</dbReference>
<dbReference type="Gene3D" id="1.10.10.10">
    <property type="entry name" value="Winged helix-like DNA-binding domain superfamily/Winged helix DNA-binding domain"/>
    <property type="match status" value="1"/>
</dbReference>
<evidence type="ECO:0000256" key="4">
    <source>
        <dbReference type="PIRSR" id="PIRSR005739-1"/>
    </source>
</evidence>
<dbReference type="KEGG" id="htq:FRZ44_41360"/>
<organism evidence="7 8">
    <name type="scientific">Hypericibacter terrae</name>
    <dbReference type="NCBI Taxonomy" id="2602015"/>
    <lineage>
        <taxon>Bacteria</taxon>
        <taxon>Pseudomonadati</taxon>
        <taxon>Pseudomonadota</taxon>
        <taxon>Alphaproteobacteria</taxon>
        <taxon>Rhodospirillales</taxon>
        <taxon>Dongiaceae</taxon>
        <taxon>Hypericibacter</taxon>
    </lineage>
</organism>
<dbReference type="InterPro" id="IPR029063">
    <property type="entry name" value="SAM-dependent_MTases_sf"/>
</dbReference>
<dbReference type="GO" id="GO:0008171">
    <property type="term" value="F:O-methyltransferase activity"/>
    <property type="evidence" value="ECO:0007669"/>
    <property type="project" value="InterPro"/>
</dbReference>
<feature type="domain" description="O-methyltransferase dimerisation" evidence="6">
    <location>
        <begin position="1"/>
        <end position="74"/>
    </location>
</feature>
<dbReference type="SUPFAM" id="SSF46785">
    <property type="entry name" value="Winged helix' DNA-binding domain"/>
    <property type="match status" value="1"/>
</dbReference>
<accession>A0A5J6MQC7</accession>
<protein>
    <submittedName>
        <fullName evidence="7">Methyltransferase</fullName>
    </submittedName>
</protein>
<evidence type="ECO:0000256" key="2">
    <source>
        <dbReference type="ARBA" id="ARBA00022679"/>
    </source>
</evidence>
<dbReference type="Pfam" id="PF00891">
    <property type="entry name" value="Methyltransf_2"/>
    <property type="match status" value="1"/>
</dbReference>
<dbReference type="InterPro" id="IPR016461">
    <property type="entry name" value="COMT-like"/>
</dbReference>
<feature type="active site" description="Proton acceptor" evidence="4">
    <location>
        <position position="236"/>
    </location>
</feature>
<keyword evidence="1 7" id="KW-0489">Methyltransferase</keyword>
<dbReference type="PROSITE" id="PS51683">
    <property type="entry name" value="SAM_OMT_II"/>
    <property type="match status" value="1"/>
</dbReference>
<dbReference type="PIRSF" id="PIRSF005739">
    <property type="entry name" value="O-mtase"/>
    <property type="match status" value="1"/>
</dbReference>
<dbReference type="InterPro" id="IPR012967">
    <property type="entry name" value="COMT_dimerisation"/>
</dbReference>
<dbReference type="Gene3D" id="1.10.287.1350">
    <property type="match status" value="1"/>
</dbReference>
<evidence type="ECO:0000256" key="3">
    <source>
        <dbReference type="ARBA" id="ARBA00022691"/>
    </source>
</evidence>
<dbReference type="AlphaFoldDB" id="A0A5J6MQC7"/>
<keyword evidence="3" id="KW-0949">S-adenosyl-L-methionine</keyword>
<dbReference type="GO" id="GO:0032259">
    <property type="term" value="P:methylation"/>
    <property type="evidence" value="ECO:0007669"/>
    <property type="project" value="UniProtKB-KW"/>
</dbReference>
<proteinExistence type="predicted"/>
<keyword evidence="8" id="KW-1185">Reference proteome</keyword>
<evidence type="ECO:0000256" key="1">
    <source>
        <dbReference type="ARBA" id="ARBA00022603"/>
    </source>
</evidence>
<dbReference type="EMBL" id="CP042906">
    <property type="protein sequence ID" value="QEX18825.1"/>
    <property type="molecule type" value="Genomic_DNA"/>
</dbReference>
<evidence type="ECO:0000313" key="7">
    <source>
        <dbReference type="EMBL" id="QEX18825.1"/>
    </source>
</evidence>
<dbReference type="OrthoDB" id="9766840at2"/>
<dbReference type="PANTHER" id="PTHR43712">
    <property type="entry name" value="PUTATIVE (AFU_ORTHOLOGUE AFUA_4G14580)-RELATED"/>
    <property type="match status" value="1"/>
</dbReference>
<evidence type="ECO:0000313" key="8">
    <source>
        <dbReference type="Proteomes" id="UP000326202"/>
    </source>
</evidence>
<reference evidence="7 8" key="1">
    <citation type="submission" date="2019-08" db="EMBL/GenBank/DDBJ databases">
        <title>Hyperibacter terrae gen. nov., sp. nov. and Hyperibacter viscosus sp. nov., two new members in the family Rhodospirillaceae isolated from the rhizosphere of Hypericum perforatum.</title>
        <authorList>
            <person name="Noviana Z."/>
        </authorList>
    </citation>
    <scope>NUCLEOTIDE SEQUENCE [LARGE SCALE GENOMIC DNA]</scope>
    <source>
        <strain evidence="7 8">R5913</strain>
    </source>
</reference>
<sequence length="326" mass="35533">MRLINGYQISQAIHVAAVLGLADHLREAPRSSDELAALTDTHPQSLYRLLRALAAVGVFHEDAERRFSLTEMGQGLRSDTANSIAGWASLVGRPYYWQTWGHFLHSVRTGENAFRDLHGSDVWAYRSDHPEESAIFDRAMTALSRGTGAAVIAAYDFGPFDCIVDVGGGQGLLLADLLAARSRARGILFDLPHVVSRAETLLRGKGVAERCQIVGGSFFEDVPAGGDLYMLKAILHDWKDEEAIRILRVCRRAAKPEGRLLVIERVLGPPNEAPDGKFSDLNMLVAPGGQERTREEFATLLAAAGFTLTRVIPTGTRHSLIEAAPA</sequence>